<dbReference type="EMBL" id="NQJD01000024">
    <property type="protein sequence ID" value="TAA74499.1"/>
    <property type="molecule type" value="Genomic_DNA"/>
</dbReference>
<gene>
    <name evidence="2" type="ORF">CDV28_1242</name>
</gene>
<sequence>MTDALFLRDKDKQQLLRLLARHLPDVTVWVYGSRVNGGAHDASDLDIVLRSPDLSPIPLIALEDFLQALKDSTIPIIVEARDWARLPASFHQEILKKYVVLRM</sequence>
<dbReference type="GO" id="GO:0016779">
    <property type="term" value="F:nucleotidyltransferase activity"/>
    <property type="evidence" value="ECO:0007669"/>
    <property type="project" value="InterPro"/>
</dbReference>
<feature type="domain" description="Polymerase nucleotidyl transferase" evidence="1">
    <location>
        <begin position="14"/>
        <end position="64"/>
    </location>
</feature>
<evidence type="ECO:0000313" key="3">
    <source>
        <dbReference type="Proteomes" id="UP000316238"/>
    </source>
</evidence>
<protein>
    <submittedName>
        <fullName evidence="2">Nucleotidyltransferase domain-containing protein</fullName>
    </submittedName>
</protein>
<accession>A0A521G0E1</accession>
<dbReference type="InterPro" id="IPR043519">
    <property type="entry name" value="NT_sf"/>
</dbReference>
<reference evidence="2" key="1">
    <citation type="submission" date="2017-07" db="EMBL/GenBank/DDBJ databases">
        <title>The cable genome - Insights into the physiology and evolution of filamentous bacteria capable of sulfide oxidation via long distance electron transfer.</title>
        <authorList>
            <person name="Thorup C."/>
            <person name="Bjerg J.T."/>
            <person name="Schreiber L."/>
            <person name="Nielsen L.P."/>
            <person name="Kjeldsen K.U."/>
            <person name="Boesen T."/>
            <person name="Boggild A."/>
            <person name="Meysman F."/>
            <person name="Geelhoed J."/>
            <person name="Schramm A."/>
        </authorList>
    </citation>
    <scope>NUCLEOTIDE SEQUENCE [LARGE SCALE GENOMIC DNA]</scope>
    <source>
        <strain evidence="2">GS</strain>
    </source>
</reference>
<dbReference type="SUPFAM" id="SSF81301">
    <property type="entry name" value="Nucleotidyltransferase"/>
    <property type="match status" value="1"/>
</dbReference>
<dbReference type="InterPro" id="IPR002934">
    <property type="entry name" value="Polymerase_NTP_transf_dom"/>
</dbReference>
<dbReference type="Gene3D" id="3.30.460.10">
    <property type="entry name" value="Beta Polymerase, domain 2"/>
    <property type="match status" value="1"/>
</dbReference>
<comment type="caution">
    <text evidence="2">The sequence shown here is derived from an EMBL/GenBank/DDBJ whole genome shotgun (WGS) entry which is preliminary data.</text>
</comment>
<keyword evidence="3" id="KW-1185">Reference proteome</keyword>
<dbReference type="Proteomes" id="UP000316238">
    <property type="component" value="Unassembled WGS sequence"/>
</dbReference>
<dbReference type="Pfam" id="PF01909">
    <property type="entry name" value="NTP_transf_2"/>
    <property type="match status" value="1"/>
</dbReference>
<dbReference type="AlphaFoldDB" id="A0A521G0E1"/>
<name>A0A521G0E1_9BACT</name>
<evidence type="ECO:0000259" key="1">
    <source>
        <dbReference type="Pfam" id="PF01909"/>
    </source>
</evidence>
<organism evidence="2 3">
    <name type="scientific">Candidatus Electronema aureum</name>
    <dbReference type="NCBI Taxonomy" id="2005002"/>
    <lineage>
        <taxon>Bacteria</taxon>
        <taxon>Pseudomonadati</taxon>
        <taxon>Thermodesulfobacteriota</taxon>
        <taxon>Desulfobulbia</taxon>
        <taxon>Desulfobulbales</taxon>
        <taxon>Desulfobulbaceae</taxon>
        <taxon>Candidatus Electronema</taxon>
    </lineage>
</organism>
<proteinExistence type="predicted"/>
<evidence type="ECO:0000313" key="2">
    <source>
        <dbReference type="EMBL" id="TAA74499.1"/>
    </source>
</evidence>